<feature type="transmembrane region" description="Helical" evidence="1">
    <location>
        <begin position="16"/>
        <end position="40"/>
    </location>
</feature>
<accession>A0ABS8NE97</accession>
<evidence type="ECO:0008006" key="4">
    <source>
        <dbReference type="Google" id="ProtNLM"/>
    </source>
</evidence>
<feature type="transmembrane region" description="Helical" evidence="1">
    <location>
        <begin position="132"/>
        <end position="150"/>
    </location>
</feature>
<protein>
    <recommendedName>
        <fullName evidence="4">Transmembrane protein</fullName>
    </recommendedName>
</protein>
<proteinExistence type="predicted"/>
<keyword evidence="1" id="KW-1133">Transmembrane helix</keyword>
<evidence type="ECO:0000313" key="2">
    <source>
        <dbReference type="EMBL" id="MCC9641880.1"/>
    </source>
</evidence>
<evidence type="ECO:0000313" key="3">
    <source>
        <dbReference type="Proteomes" id="UP001430306"/>
    </source>
</evidence>
<name>A0ABS8NE97_9BACT</name>
<feature type="transmembrane region" description="Helical" evidence="1">
    <location>
        <begin position="66"/>
        <end position="85"/>
    </location>
</feature>
<feature type="transmembrane region" description="Helical" evidence="1">
    <location>
        <begin position="97"/>
        <end position="120"/>
    </location>
</feature>
<sequence>MKDYDTTRPPAESRSVVLATVIAITGVWLLLCFVFALSGWGQSQFFSDSTWGIVSLVSPWPVWRKLAIASWLIALASVFPRLLSIQLSDDRWLATKGFLAGMLIRISGTVALFLASSYYLDAPETWSAAWLLFWHVVLLAAEVIVIARFARRDAP</sequence>
<keyword evidence="1" id="KW-0812">Transmembrane</keyword>
<comment type="caution">
    <text evidence="2">The sequence shown here is derived from an EMBL/GenBank/DDBJ whole genome shotgun (WGS) entry which is preliminary data.</text>
</comment>
<dbReference type="EMBL" id="JAJKFW010000012">
    <property type="protein sequence ID" value="MCC9641880.1"/>
    <property type="molecule type" value="Genomic_DNA"/>
</dbReference>
<keyword evidence="3" id="KW-1185">Reference proteome</keyword>
<organism evidence="2 3">
    <name type="scientific">Rhodopirellula halodulae</name>
    <dbReference type="NCBI Taxonomy" id="2894198"/>
    <lineage>
        <taxon>Bacteria</taxon>
        <taxon>Pseudomonadati</taxon>
        <taxon>Planctomycetota</taxon>
        <taxon>Planctomycetia</taxon>
        <taxon>Pirellulales</taxon>
        <taxon>Pirellulaceae</taxon>
        <taxon>Rhodopirellula</taxon>
    </lineage>
</organism>
<evidence type="ECO:0000256" key="1">
    <source>
        <dbReference type="SAM" id="Phobius"/>
    </source>
</evidence>
<dbReference type="Proteomes" id="UP001430306">
    <property type="component" value="Unassembled WGS sequence"/>
</dbReference>
<gene>
    <name evidence="2" type="ORF">LOC71_06300</name>
</gene>
<dbReference type="RefSeq" id="WP_230251867.1">
    <property type="nucleotide sequence ID" value="NZ_JAJKFV010000002.1"/>
</dbReference>
<reference evidence="2" key="1">
    <citation type="submission" date="2021-11" db="EMBL/GenBank/DDBJ databases">
        <title>Genome sequence.</title>
        <authorList>
            <person name="Sun Q."/>
        </authorList>
    </citation>
    <scope>NUCLEOTIDE SEQUENCE</scope>
    <source>
        <strain evidence="2">JC740</strain>
    </source>
</reference>
<keyword evidence="1" id="KW-0472">Membrane</keyword>